<dbReference type="EMBL" id="GL377585">
    <property type="protein sequence ID" value="EFJ26271.1"/>
    <property type="molecule type" value="Genomic_DNA"/>
</dbReference>
<dbReference type="PANTHER" id="PTHR43433:SF5">
    <property type="entry name" value="AB HYDROLASE-1 DOMAIN-CONTAINING PROTEIN"/>
    <property type="match status" value="1"/>
</dbReference>
<dbReference type="FunCoup" id="D8RPK6">
    <property type="interactions" value="21"/>
</dbReference>
<feature type="non-terminal residue" evidence="2">
    <location>
        <position position="1"/>
    </location>
</feature>
<dbReference type="GO" id="GO:0016787">
    <property type="term" value="F:hydrolase activity"/>
    <property type="evidence" value="ECO:0000318"/>
    <property type="project" value="GO_Central"/>
</dbReference>
<dbReference type="InParanoid" id="D8RPK6"/>
<dbReference type="Proteomes" id="UP000001514">
    <property type="component" value="Unassembled WGS sequence"/>
</dbReference>
<dbReference type="PANTHER" id="PTHR43433">
    <property type="entry name" value="HYDROLASE, ALPHA/BETA FOLD FAMILY PROTEIN"/>
    <property type="match status" value="1"/>
</dbReference>
<dbReference type="Gramene" id="EFJ26271">
    <property type="protein sequence ID" value="EFJ26271"/>
    <property type="gene ID" value="SELMODRAFT_97995"/>
</dbReference>
<gene>
    <name evidence="2" type="ORF">SELMODRAFT_97995</name>
</gene>
<dbReference type="InterPro" id="IPR000073">
    <property type="entry name" value="AB_hydrolase_1"/>
</dbReference>
<proteinExistence type="predicted"/>
<organism evidence="3">
    <name type="scientific">Selaginella moellendorffii</name>
    <name type="common">Spikemoss</name>
    <dbReference type="NCBI Taxonomy" id="88036"/>
    <lineage>
        <taxon>Eukaryota</taxon>
        <taxon>Viridiplantae</taxon>
        <taxon>Streptophyta</taxon>
        <taxon>Embryophyta</taxon>
        <taxon>Tracheophyta</taxon>
        <taxon>Lycopodiopsida</taxon>
        <taxon>Selaginellales</taxon>
        <taxon>Selaginellaceae</taxon>
        <taxon>Selaginella</taxon>
    </lineage>
</organism>
<name>D8RPK6_SELML</name>
<accession>D8RPK6</accession>
<dbReference type="HOGENOM" id="CLU_046777_1_0_1"/>
<dbReference type="AlphaFoldDB" id="D8RPK6"/>
<dbReference type="STRING" id="88036.D8RPK6"/>
<sequence length="294" mass="33038">GLACGHGFWGPYVRELTSSASNSGTPSEVEEESNEFCSSFENDGGVQICTFDNRGVGNSSIPTQKSEYSTTIMAMDALSLLDFLGWKQAHICGHSMGAMIGFKLAAMAPQRVLSLTLISITGGGFQCFPKMEWRSLSIAYRFLTAKTLEQRILVDLDTHYTRDYLNEITGGVQRKNILYKEYLKNMETGGMQPKAGLNGHIHACWCHEAKDSDIQQIRAAGFPVAVIHGIDDVIAQIRYGKRLAQRLGSSARFWVLSGGHLVTHQNTKEVWHLDFFKEFFYDQSSYRLLRFWLR</sequence>
<dbReference type="OMA" id="HACWCHE"/>
<dbReference type="InterPro" id="IPR029058">
    <property type="entry name" value="AB_hydrolase_fold"/>
</dbReference>
<dbReference type="KEGG" id="smo:SELMODRAFT_97995"/>
<protein>
    <recommendedName>
        <fullName evidence="1">AB hydrolase-1 domain-containing protein</fullName>
    </recommendedName>
</protein>
<evidence type="ECO:0000313" key="3">
    <source>
        <dbReference type="Proteomes" id="UP000001514"/>
    </source>
</evidence>
<dbReference type="SUPFAM" id="SSF53474">
    <property type="entry name" value="alpha/beta-Hydrolases"/>
    <property type="match status" value="1"/>
</dbReference>
<evidence type="ECO:0000313" key="2">
    <source>
        <dbReference type="EMBL" id="EFJ26271.1"/>
    </source>
</evidence>
<reference evidence="2 3" key="1">
    <citation type="journal article" date="2011" name="Science">
        <title>The Selaginella genome identifies genetic changes associated with the evolution of vascular plants.</title>
        <authorList>
            <person name="Banks J.A."/>
            <person name="Nishiyama T."/>
            <person name="Hasebe M."/>
            <person name="Bowman J.L."/>
            <person name="Gribskov M."/>
            <person name="dePamphilis C."/>
            <person name="Albert V.A."/>
            <person name="Aono N."/>
            <person name="Aoyama T."/>
            <person name="Ambrose B.A."/>
            <person name="Ashton N.W."/>
            <person name="Axtell M.J."/>
            <person name="Barker E."/>
            <person name="Barker M.S."/>
            <person name="Bennetzen J.L."/>
            <person name="Bonawitz N.D."/>
            <person name="Chapple C."/>
            <person name="Cheng C."/>
            <person name="Correa L.G."/>
            <person name="Dacre M."/>
            <person name="DeBarry J."/>
            <person name="Dreyer I."/>
            <person name="Elias M."/>
            <person name="Engstrom E.M."/>
            <person name="Estelle M."/>
            <person name="Feng L."/>
            <person name="Finet C."/>
            <person name="Floyd S.K."/>
            <person name="Frommer W.B."/>
            <person name="Fujita T."/>
            <person name="Gramzow L."/>
            <person name="Gutensohn M."/>
            <person name="Harholt J."/>
            <person name="Hattori M."/>
            <person name="Heyl A."/>
            <person name="Hirai T."/>
            <person name="Hiwatashi Y."/>
            <person name="Ishikawa M."/>
            <person name="Iwata M."/>
            <person name="Karol K.G."/>
            <person name="Koehler B."/>
            <person name="Kolukisaoglu U."/>
            <person name="Kubo M."/>
            <person name="Kurata T."/>
            <person name="Lalonde S."/>
            <person name="Li K."/>
            <person name="Li Y."/>
            <person name="Litt A."/>
            <person name="Lyons E."/>
            <person name="Manning G."/>
            <person name="Maruyama T."/>
            <person name="Michael T.P."/>
            <person name="Mikami K."/>
            <person name="Miyazaki S."/>
            <person name="Morinaga S."/>
            <person name="Murata T."/>
            <person name="Mueller-Roeber B."/>
            <person name="Nelson D.R."/>
            <person name="Obara M."/>
            <person name="Oguri Y."/>
            <person name="Olmstead R.G."/>
            <person name="Onodera N."/>
            <person name="Petersen B.L."/>
            <person name="Pils B."/>
            <person name="Prigge M."/>
            <person name="Rensing S.A."/>
            <person name="Riano-Pachon D.M."/>
            <person name="Roberts A.W."/>
            <person name="Sato Y."/>
            <person name="Scheller H.V."/>
            <person name="Schulz B."/>
            <person name="Schulz C."/>
            <person name="Shakirov E.V."/>
            <person name="Shibagaki N."/>
            <person name="Shinohara N."/>
            <person name="Shippen D.E."/>
            <person name="Soerensen I."/>
            <person name="Sotooka R."/>
            <person name="Sugimoto N."/>
            <person name="Sugita M."/>
            <person name="Sumikawa N."/>
            <person name="Tanurdzic M."/>
            <person name="Theissen G."/>
            <person name="Ulvskov P."/>
            <person name="Wakazuki S."/>
            <person name="Weng J.K."/>
            <person name="Willats W.W."/>
            <person name="Wipf D."/>
            <person name="Wolf P.G."/>
            <person name="Yang L."/>
            <person name="Zimmer A.D."/>
            <person name="Zhu Q."/>
            <person name="Mitros T."/>
            <person name="Hellsten U."/>
            <person name="Loque D."/>
            <person name="Otillar R."/>
            <person name="Salamov A."/>
            <person name="Schmutz J."/>
            <person name="Shapiro H."/>
            <person name="Lindquist E."/>
            <person name="Lucas S."/>
            <person name="Rokhsar D."/>
            <person name="Grigoriev I.V."/>
        </authorList>
    </citation>
    <scope>NUCLEOTIDE SEQUENCE [LARGE SCALE GENOMIC DNA]</scope>
</reference>
<dbReference type="eggNOG" id="KOG4178">
    <property type="taxonomic scope" value="Eukaryota"/>
</dbReference>
<feature type="domain" description="AB hydrolase-1" evidence="1">
    <location>
        <begin position="43"/>
        <end position="262"/>
    </location>
</feature>
<evidence type="ECO:0000259" key="1">
    <source>
        <dbReference type="Pfam" id="PF00561"/>
    </source>
</evidence>
<dbReference type="Gene3D" id="3.40.50.1820">
    <property type="entry name" value="alpha/beta hydrolase"/>
    <property type="match status" value="1"/>
</dbReference>
<keyword evidence="3" id="KW-1185">Reference proteome</keyword>
<dbReference type="Pfam" id="PF00561">
    <property type="entry name" value="Abhydrolase_1"/>
    <property type="match status" value="1"/>
</dbReference>
<dbReference type="InterPro" id="IPR050471">
    <property type="entry name" value="AB_hydrolase"/>
</dbReference>